<reference evidence="7" key="1">
    <citation type="journal article" date="2014" name="Front. Microbiol.">
        <title>High frequency of phylogenetically diverse reductive dehalogenase-homologous genes in deep subseafloor sedimentary metagenomes.</title>
        <authorList>
            <person name="Kawai M."/>
            <person name="Futagami T."/>
            <person name="Toyoda A."/>
            <person name="Takaki Y."/>
            <person name="Nishi S."/>
            <person name="Hori S."/>
            <person name="Arai W."/>
            <person name="Tsubouchi T."/>
            <person name="Morono Y."/>
            <person name="Uchiyama I."/>
            <person name="Ito T."/>
            <person name="Fujiyama A."/>
            <person name="Inagaki F."/>
            <person name="Takami H."/>
        </authorList>
    </citation>
    <scope>NUCLEOTIDE SEQUENCE</scope>
    <source>
        <strain evidence="7">Expedition CK06-06</strain>
    </source>
</reference>
<evidence type="ECO:0000313" key="7">
    <source>
        <dbReference type="EMBL" id="GAH48663.1"/>
    </source>
</evidence>
<sequence length="105" mass="12114">MPRRVRLLRKATRIVEEEIKRLRPFQALAVLLNDKATGIRKGKRSFGNIIVIRSVESKDAMKASVTRVPWPVLEKIRDRIIKDIPEVVKVLFDITPKPPSTIEFI</sequence>
<keyword evidence="3" id="KW-0332">GMP biosynthesis</keyword>
<dbReference type="PANTHER" id="PTHR11922">
    <property type="entry name" value="GMP SYNTHASE-RELATED"/>
    <property type="match status" value="1"/>
</dbReference>
<feature type="domain" description="GMP synthase C-terminal" evidence="6">
    <location>
        <begin position="25"/>
        <end position="104"/>
    </location>
</feature>
<dbReference type="Pfam" id="PF00958">
    <property type="entry name" value="GMP_synt_C"/>
    <property type="match status" value="1"/>
</dbReference>
<evidence type="ECO:0000256" key="4">
    <source>
        <dbReference type="ARBA" id="ARBA00022755"/>
    </source>
</evidence>
<comment type="caution">
    <text evidence="7">The sequence shown here is derived from an EMBL/GenBank/DDBJ whole genome shotgun (WGS) entry which is preliminary data.</text>
</comment>
<name>X1HTQ5_9ZZZZ</name>
<evidence type="ECO:0000256" key="2">
    <source>
        <dbReference type="ARBA" id="ARBA00022741"/>
    </source>
</evidence>
<organism evidence="7">
    <name type="scientific">marine sediment metagenome</name>
    <dbReference type="NCBI Taxonomy" id="412755"/>
    <lineage>
        <taxon>unclassified sequences</taxon>
        <taxon>metagenomes</taxon>
        <taxon>ecological metagenomes</taxon>
    </lineage>
</organism>
<evidence type="ECO:0000259" key="6">
    <source>
        <dbReference type="Pfam" id="PF00958"/>
    </source>
</evidence>
<gene>
    <name evidence="7" type="ORF">S03H2_33480</name>
</gene>
<dbReference type="SUPFAM" id="SSF54810">
    <property type="entry name" value="GMP synthetase C-terminal dimerisation domain"/>
    <property type="match status" value="1"/>
</dbReference>
<keyword evidence="1" id="KW-0436">Ligase</keyword>
<dbReference type="InterPro" id="IPR001674">
    <property type="entry name" value="GMP_synth_C"/>
</dbReference>
<dbReference type="AlphaFoldDB" id="X1HTQ5"/>
<dbReference type="GO" id="GO:0003921">
    <property type="term" value="F:GMP synthase activity"/>
    <property type="evidence" value="ECO:0007669"/>
    <property type="project" value="TreeGrafter"/>
</dbReference>
<accession>X1HTQ5</accession>
<dbReference type="GO" id="GO:0005829">
    <property type="term" value="C:cytosol"/>
    <property type="evidence" value="ECO:0007669"/>
    <property type="project" value="TreeGrafter"/>
</dbReference>
<keyword evidence="5" id="KW-0067">ATP-binding</keyword>
<dbReference type="GO" id="GO:0005524">
    <property type="term" value="F:ATP binding"/>
    <property type="evidence" value="ECO:0007669"/>
    <property type="project" value="UniProtKB-KW"/>
</dbReference>
<evidence type="ECO:0000256" key="1">
    <source>
        <dbReference type="ARBA" id="ARBA00022598"/>
    </source>
</evidence>
<protein>
    <recommendedName>
        <fullName evidence="6">GMP synthase C-terminal domain-containing protein</fullName>
    </recommendedName>
</protein>
<evidence type="ECO:0000256" key="3">
    <source>
        <dbReference type="ARBA" id="ARBA00022749"/>
    </source>
</evidence>
<dbReference type="EMBL" id="BARU01020374">
    <property type="protein sequence ID" value="GAH48663.1"/>
    <property type="molecule type" value="Genomic_DNA"/>
</dbReference>
<keyword evidence="4" id="KW-0658">Purine biosynthesis</keyword>
<dbReference type="PANTHER" id="PTHR11922:SF2">
    <property type="entry name" value="GMP SYNTHASE [GLUTAMINE-HYDROLYZING]"/>
    <property type="match status" value="1"/>
</dbReference>
<evidence type="ECO:0000256" key="5">
    <source>
        <dbReference type="ARBA" id="ARBA00022840"/>
    </source>
</evidence>
<keyword evidence="2" id="KW-0547">Nucleotide-binding</keyword>
<dbReference type="Gene3D" id="3.30.300.10">
    <property type="match status" value="1"/>
</dbReference>
<proteinExistence type="predicted"/>